<evidence type="ECO:0000313" key="6">
    <source>
        <dbReference type="EMBL" id="GAA0332981.1"/>
    </source>
</evidence>
<protein>
    <submittedName>
        <fullName evidence="6">NUDIX hydrolase</fullName>
    </submittedName>
</protein>
<keyword evidence="3 4" id="KW-0378">Hydrolase</keyword>
<dbReference type="GO" id="GO:0016787">
    <property type="term" value="F:hydrolase activity"/>
    <property type="evidence" value="ECO:0007669"/>
    <property type="project" value="UniProtKB-KW"/>
</dbReference>
<keyword evidence="7" id="KW-1185">Reference proteome</keyword>
<dbReference type="Gene3D" id="3.90.79.10">
    <property type="entry name" value="Nucleoside Triphosphate Pyrophosphohydrolase"/>
    <property type="match status" value="1"/>
</dbReference>
<dbReference type="PANTHER" id="PTHR43046">
    <property type="entry name" value="GDP-MANNOSE MANNOSYL HYDROLASE"/>
    <property type="match status" value="1"/>
</dbReference>
<dbReference type="CDD" id="cd03424">
    <property type="entry name" value="NUDIX_ADPRase_Nudt5_UGPPase_Nudt14"/>
    <property type="match status" value="1"/>
</dbReference>
<comment type="similarity">
    <text evidence="2 4">Belongs to the Nudix hydrolase family.</text>
</comment>
<name>A0ABP3G2I6_9ACTN</name>
<comment type="caution">
    <text evidence="6">The sequence shown here is derived from an EMBL/GenBank/DDBJ whole genome shotgun (WGS) entry which is preliminary data.</text>
</comment>
<reference evidence="7" key="1">
    <citation type="journal article" date="2019" name="Int. J. Syst. Evol. Microbiol.">
        <title>The Global Catalogue of Microorganisms (GCM) 10K type strain sequencing project: providing services to taxonomists for standard genome sequencing and annotation.</title>
        <authorList>
            <consortium name="The Broad Institute Genomics Platform"/>
            <consortium name="The Broad Institute Genome Sequencing Center for Infectious Disease"/>
            <person name="Wu L."/>
            <person name="Ma J."/>
        </authorList>
    </citation>
    <scope>NUCLEOTIDE SEQUENCE [LARGE SCALE GENOMIC DNA]</scope>
    <source>
        <strain evidence="7">JCM 3146</strain>
    </source>
</reference>
<organism evidence="6 7">
    <name type="scientific">Actinoallomurus spadix</name>
    <dbReference type="NCBI Taxonomy" id="79912"/>
    <lineage>
        <taxon>Bacteria</taxon>
        <taxon>Bacillati</taxon>
        <taxon>Actinomycetota</taxon>
        <taxon>Actinomycetes</taxon>
        <taxon>Streptosporangiales</taxon>
        <taxon>Thermomonosporaceae</taxon>
        <taxon>Actinoallomurus</taxon>
    </lineage>
</organism>
<accession>A0ABP3G2I6</accession>
<dbReference type="EMBL" id="BAAABM010000016">
    <property type="protein sequence ID" value="GAA0332981.1"/>
    <property type="molecule type" value="Genomic_DNA"/>
</dbReference>
<dbReference type="PROSITE" id="PS51462">
    <property type="entry name" value="NUDIX"/>
    <property type="match status" value="1"/>
</dbReference>
<comment type="cofactor">
    <cofactor evidence="1">
        <name>Mg(2+)</name>
        <dbReference type="ChEBI" id="CHEBI:18420"/>
    </cofactor>
</comment>
<dbReference type="InterPro" id="IPR015797">
    <property type="entry name" value="NUDIX_hydrolase-like_dom_sf"/>
</dbReference>
<feature type="domain" description="Nudix hydrolase" evidence="5">
    <location>
        <begin position="57"/>
        <end position="185"/>
    </location>
</feature>
<gene>
    <name evidence="6" type="ORF">GCM10010151_23470</name>
</gene>
<dbReference type="Pfam" id="PF00293">
    <property type="entry name" value="NUDIX"/>
    <property type="match status" value="1"/>
</dbReference>
<evidence type="ECO:0000256" key="3">
    <source>
        <dbReference type="ARBA" id="ARBA00022801"/>
    </source>
</evidence>
<dbReference type="InterPro" id="IPR020476">
    <property type="entry name" value="Nudix_hydrolase"/>
</dbReference>
<dbReference type="Proteomes" id="UP001501822">
    <property type="component" value="Unassembled WGS sequence"/>
</dbReference>
<dbReference type="PROSITE" id="PS00893">
    <property type="entry name" value="NUDIX_BOX"/>
    <property type="match status" value="1"/>
</dbReference>
<proteinExistence type="inferred from homology"/>
<dbReference type="InterPro" id="IPR000086">
    <property type="entry name" value="NUDIX_hydrolase_dom"/>
</dbReference>
<evidence type="ECO:0000256" key="2">
    <source>
        <dbReference type="ARBA" id="ARBA00005582"/>
    </source>
</evidence>
<sequence length="199" mass="22301">MWDRTGTVLCVSTPERPEELRTKVFGERTIYDNPWVRLTLVDIEPPDGRRFEYHVVRLQRVAVALVLNEADEVLMMWRHRFVDDSWGWELPGGIIDQGEDGATAAAREVEEETGWRPGPMEHAVSFQPMVGMVDTPHEVYIGRGAELVGEPTDLEEAARIDWIPMSTVLELISKGEVLGSGSLVGLLYLLAKRGAESDS</sequence>
<evidence type="ECO:0000259" key="5">
    <source>
        <dbReference type="PROSITE" id="PS51462"/>
    </source>
</evidence>
<dbReference type="PANTHER" id="PTHR43046:SF14">
    <property type="entry name" value="MUTT_NUDIX FAMILY PROTEIN"/>
    <property type="match status" value="1"/>
</dbReference>
<evidence type="ECO:0000256" key="4">
    <source>
        <dbReference type="RuleBase" id="RU003476"/>
    </source>
</evidence>
<dbReference type="SUPFAM" id="SSF55811">
    <property type="entry name" value="Nudix"/>
    <property type="match status" value="1"/>
</dbReference>
<evidence type="ECO:0000256" key="1">
    <source>
        <dbReference type="ARBA" id="ARBA00001946"/>
    </source>
</evidence>
<dbReference type="PRINTS" id="PR00502">
    <property type="entry name" value="NUDIXFAMILY"/>
</dbReference>
<evidence type="ECO:0000313" key="7">
    <source>
        <dbReference type="Proteomes" id="UP001501822"/>
    </source>
</evidence>
<dbReference type="InterPro" id="IPR020084">
    <property type="entry name" value="NUDIX_hydrolase_CS"/>
</dbReference>